<comment type="caution">
    <text evidence="2">The sequence shown here is derived from an EMBL/GenBank/DDBJ whole genome shotgun (WGS) entry which is preliminary data.</text>
</comment>
<evidence type="ECO:0000313" key="2">
    <source>
        <dbReference type="EMBL" id="GIH05615.1"/>
    </source>
</evidence>
<keyword evidence="3" id="KW-1185">Reference proteome</keyword>
<sequence>MAVPDPRPDQILRGFLDRLHELSEWECDLSYHDGFAAGYALATAEFEAAIRFALGGPKTRSWSQAAERHHRAIQAARLRQAADRPGRRPDDHPGGPVDFQTGRPTRSLEG</sequence>
<dbReference type="EMBL" id="BONY01000020">
    <property type="protein sequence ID" value="GIH05615.1"/>
    <property type="molecule type" value="Genomic_DNA"/>
</dbReference>
<name>A0A8J3Q9P1_9ACTN</name>
<proteinExistence type="predicted"/>
<organism evidence="2 3">
    <name type="scientific">Rhizocola hellebori</name>
    <dbReference type="NCBI Taxonomy" id="1392758"/>
    <lineage>
        <taxon>Bacteria</taxon>
        <taxon>Bacillati</taxon>
        <taxon>Actinomycetota</taxon>
        <taxon>Actinomycetes</taxon>
        <taxon>Micromonosporales</taxon>
        <taxon>Micromonosporaceae</taxon>
        <taxon>Rhizocola</taxon>
    </lineage>
</organism>
<feature type="region of interest" description="Disordered" evidence="1">
    <location>
        <begin position="63"/>
        <end position="110"/>
    </location>
</feature>
<evidence type="ECO:0000256" key="1">
    <source>
        <dbReference type="SAM" id="MobiDB-lite"/>
    </source>
</evidence>
<protein>
    <submittedName>
        <fullName evidence="2">Uncharacterized protein</fullName>
    </submittedName>
</protein>
<feature type="compositionally biased region" description="Basic and acidic residues" evidence="1">
    <location>
        <begin position="80"/>
        <end position="93"/>
    </location>
</feature>
<reference evidence="2" key="1">
    <citation type="submission" date="2021-01" db="EMBL/GenBank/DDBJ databases">
        <title>Whole genome shotgun sequence of Rhizocola hellebori NBRC 109834.</title>
        <authorList>
            <person name="Komaki H."/>
            <person name="Tamura T."/>
        </authorList>
    </citation>
    <scope>NUCLEOTIDE SEQUENCE</scope>
    <source>
        <strain evidence="2">NBRC 109834</strain>
    </source>
</reference>
<evidence type="ECO:0000313" key="3">
    <source>
        <dbReference type="Proteomes" id="UP000612899"/>
    </source>
</evidence>
<dbReference type="RefSeq" id="WP_203909458.1">
    <property type="nucleotide sequence ID" value="NZ_BONY01000020.1"/>
</dbReference>
<accession>A0A8J3Q9P1</accession>
<dbReference type="AlphaFoldDB" id="A0A8J3Q9P1"/>
<gene>
    <name evidence="2" type="ORF">Rhe02_36820</name>
</gene>
<dbReference type="Proteomes" id="UP000612899">
    <property type="component" value="Unassembled WGS sequence"/>
</dbReference>